<keyword evidence="3" id="KW-1185">Reference proteome</keyword>
<feature type="region of interest" description="Disordered" evidence="1">
    <location>
        <begin position="1"/>
        <end position="62"/>
    </location>
</feature>
<dbReference type="RefSeq" id="WP_153651241.1">
    <property type="nucleotide sequence ID" value="NZ_CP045737.1"/>
</dbReference>
<sequence>MSDDTSADQPSEDPQPLKDTSGFGPEDVLGNGPVTESTTDREPKGQPGDPDLDADAETEPSS</sequence>
<proteinExistence type="predicted"/>
<evidence type="ECO:0000313" key="3">
    <source>
        <dbReference type="Proteomes" id="UP000392064"/>
    </source>
</evidence>
<evidence type="ECO:0000256" key="1">
    <source>
        <dbReference type="SAM" id="MobiDB-lite"/>
    </source>
</evidence>
<protein>
    <submittedName>
        <fullName evidence="2">Uncharacterized protein</fullName>
    </submittedName>
</protein>
<accession>A0A5Q2MA39</accession>
<organism evidence="2 3">
    <name type="scientific">Aeromicrobium yanjiei</name>
    <dbReference type="NCBI Taxonomy" id="2662028"/>
    <lineage>
        <taxon>Bacteria</taxon>
        <taxon>Bacillati</taxon>
        <taxon>Actinomycetota</taxon>
        <taxon>Actinomycetes</taxon>
        <taxon>Propionibacteriales</taxon>
        <taxon>Nocardioidaceae</taxon>
        <taxon>Aeromicrobium</taxon>
    </lineage>
</organism>
<feature type="compositionally biased region" description="Acidic residues" evidence="1">
    <location>
        <begin position="50"/>
        <end position="62"/>
    </location>
</feature>
<dbReference type="EMBL" id="CP045737">
    <property type="protein sequence ID" value="QGG39967.1"/>
    <property type="molecule type" value="Genomic_DNA"/>
</dbReference>
<name>A0A5Q2MA39_9ACTN</name>
<dbReference type="KEGG" id="aef:GEV26_00455"/>
<gene>
    <name evidence="2" type="ORF">GEV26_00455</name>
</gene>
<dbReference type="AlphaFoldDB" id="A0A5Q2MA39"/>
<dbReference type="Proteomes" id="UP000392064">
    <property type="component" value="Chromosome"/>
</dbReference>
<evidence type="ECO:0000313" key="2">
    <source>
        <dbReference type="EMBL" id="QGG39967.1"/>
    </source>
</evidence>
<reference evidence="2 3" key="1">
    <citation type="submission" date="2019-11" db="EMBL/GenBank/DDBJ databases">
        <authorList>
            <person name="Li J."/>
        </authorList>
    </citation>
    <scope>NUCLEOTIDE SEQUENCE [LARGE SCALE GENOMIC DNA]</scope>
    <source>
        <strain evidence="2 3">MF47</strain>
    </source>
</reference>